<comment type="caution">
    <text evidence="2">The sequence shown here is derived from an EMBL/GenBank/DDBJ whole genome shotgun (WGS) entry which is preliminary data.</text>
</comment>
<sequence length="303" mass="33420">MALAKSPCALAEAREWEALQASIEANEAHACDQDVMGNLPLHLACRDPHVPLSLLSLLLGAFPGACQVENHAGLIPLQLAVAHGLPETHRNLLMSKQEDSRPSMTKQDIQRALLAGQSSFHEDTENEADHLPELLEQLHALQKAMKAQTKIYAHLRKHNWAASVTPPSAPTPSRDSRERYVVKWKQGDVGIRFYNSSMGCRVEKLSQGHGITTGIMNCRLGDVLVSINGQNVERLSVRGVMEMLMSLRKPVDLAFQPGEATAALDSERRADDEEASAWCHSQHEIHDQVLLLIQDTIARCESS</sequence>
<dbReference type="InterPro" id="IPR036770">
    <property type="entry name" value="Ankyrin_rpt-contain_sf"/>
</dbReference>
<dbReference type="SUPFAM" id="SSF48403">
    <property type="entry name" value="Ankyrin repeat"/>
    <property type="match status" value="1"/>
</dbReference>
<organism evidence="2 3">
    <name type="scientific">Aphanomyces euteiches</name>
    <dbReference type="NCBI Taxonomy" id="100861"/>
    <lineage>
        <taxon>Eukaryota</taxon>
        <taxon>Sar</taxon>
        <taxon>Stramenopiles</taxon>
        <taxon>Oomycota</taxon>
        <taxon>Saprolegniomycetes</taxon>
        <taxon>Saprolegniales</taxon>
        <taxon>Verrucalvaceae</taxon>
        <taxon>Aphanomyces</taxon>
    </lineage>
</organism>
<evidence type="ECO:0000313" key="2">
    <source>
        <dbReference type="EMBL" id="KAF0741639.1"/>
    </source>
</evidence>
<dbReference type="SUPFAM" id="SSF50156">
    <property type="entry name" value="PDZ domain-like"/>
    <property type="match status" value="1"/>
</dbReference>
<dbReference type="InterPro" id="IPR036034">
    <property type="entry name" value="PDZ_sf"/>
</dbReference>
<evidence type="ECO:0000313" key="3">
    <source>
        <dbReference type="Proteomes" id="UP000481153"/>
    </source>
</evidence>
<accession>A0A6G0XME9</accession>
<keyword evidence="3" id="KW-1185">Reference proteome</keyword>
<proteinExistence type="predicted"/>
<dbReference type="Proteomes" id="UP000481153">
    <property type="component" value="Unassembled WGS sequence"/>
</dbReference>
<gene>
    <name evidence="2" type="ORF">Ae201684_003315</name>
</gene>
<dbReference type="InterPro" id="IPR001478">
    <property type="entry name" value="PDZ"/>
</dbReference>
<dbReference type="PROSITE" id="PS50106">
    <property type="entry name" value="PDZ"/>
    <property type="match status" value="1"/>
</dbReference>
<feature type="domain" description="PDZ" evidence="1">
    <location>
        <begin position="178"/>
        <end position="259"/>
    </location>
</feature>
<dbReference type="AlphaFoldDB" id="A0A6G0XME9"/>
<dbReference type="EMBL" id="VJMJ01000036">
    <property type="protein sequence ID" value="KAF0741639.1"/>
    <property type="molecule type" value="Genomic_DNA"/>
</dbReference>
<name>A0A6G0XME9_9STRA</name>
<evidence type="ECO:0000259" key="1">
    <source>
        <dbReference type="PROSITE" id="PS50106"/>
    </source>
</evidence>
<dbReference type="Gene3D" id="1.25.40.20">
    <property type="entry name" value="Ankyrin repeat-containing domain"/>
    <property type="match status" value="1"/>
</dbReference>
<protein>
    <recommendedName>
        <fullName evidence="1">PDZ domain-containing protein</fullName>
    </recommendedName>
</protein>
<dbReference type="VEuPathDB" id="FungiDB:AeMF1_017630"/>
<reference evidence="2 3" key="1">
    <citation type="submission" date="2019-07" db="EMBL/GenBank/DDBJ databases">
        <title>Genomics analysis of Aphanomyces spp. identifies a new class of oomycete effector associated with host adaptation.</title>
        <authorList>
            <person name="Gaulin E."/>
        </authorList>
    </citation>
    <scope>NUCLEOTIDE SEQUENCE [LARGE SCALE GENOMIC DNA]</scope>
    <source>
        <strain evidence="2 3">ATCC 201684</strain>
    </source>
</reference>